<comment type="cofactor">
    <cofactor evidence="1">
        <name>FAD</name>
        <dbReference type="ChEBI" id="CHEBI:57692"/>
    </cofactor>
</comment>
<proteinExistence type="predicted"/>
<dbReference type="InterPro" id="IPR050493">
    <property type="entry name" value="FAD-dep_Monooxygenase_BioMet"/>
</dbReference>
<evidence type="ECO:0000256" key="2">
    <source>
        <dbReference type="ARBA" id="ARBA00022630"/>
    </source>
</evidence>
<reference evidence="7 8" key="1">
    <citation type="submission" date="2020-03" db="EMBL/GenBank/DDBJ databases">
        <title>Genomic Encyclopedia of Type Strains, Phase IV (KMG-IV): sequencing the most valuable type-strain genomes for metagenomic binning, comparative biology and taxonomic classification.</title>
        <authorList>
            <person name="Goeker M."/>
        </authorList>
    </citation>
    <scope>NUCLEOTIDE SEQUENCE [LARGE SCALE GENOMIC DNA]</scope>
    <source>
        <strain evidence="7 8">DSM 103870</strain>
    </source>
</reference>
<evidence type="ECO:0000313" key="7">
    <source>
        <dbReference type="EMBL" id="NIJ56354.1"/>
    </source>
</evidence>
<evidence type="ECO:0000256" key="3">
    <source>
        <dbReference type="ARBA" id="ARBA00022827"/>
    </source>
</evidence>
<keyword evidence="4 7" id="KW-0560">Oxidoreductase</keyword>
<accession>A0ABX0UVR5</accession>
<dbReference type="InterPro" id="IPR036188">
    <property type="entry name" value="FAD/NAD-bd_sf"/>
</dbReference>
<feature type="domain" description="FAD-binding" evidence="6">
    <location>
        <begin position="8"/>
        <end position="358"/>
    </location>
</feature>
<dbReference type="EMBL" id="JAASQI010000001">
    <property type="protein sequence ID" value="NIJ56354.1"/>
    <property type="molecule type" value="Genomic_DNA"/>
</dbReference>
<dbReference type="GO" id="GO:0018658">
    <property type="term" value="F:salicylate 1-monooxygenase activity"/>
    <property type="evidence" value="ECO:0007669"/>
    <property type="project" value="UniProtKB-EC"/>
</dbReference>
<keyword evidence="8" id="KW-1185">Reference proteome</keyword>
<evidence type="ECO:0000256" key="1">
    <source>
        <dbReference type="ARBA" id="ARBA00001974"/>
    </source>
</evidence>
<dbReference type="SUPFAM" id="SSF54373">
    <property type="entry name" value="FAD-linked reductases, C-terminal domain"/>
    <property type="match status" value="1"/>
</dbReference>
<dbReference type="InterPro" id="IPR002938">
    <property type="entry name" value="FAD-bd"/>
</dbReference>
<dbReference type="Proteomes" id="UP001429580">
    <property type="component" value="Unassembled WGS sequence"/>
</dbReference>
<keyword evidence="5" id="KW-0503">Monooxygenase</keyword>
<organism evidence="7 8">
    <name type="scientific">Pseudochelatococcus lubricantis</name>
    <dbReference type="NCBI Taxonomy" id="1538102"/>
    <lineage>
        <taxon>Bacteria</taxon>
        <taxon>Pseudomonadati</taxon>
        <taxon>Pseudomonadota</taxon>
        <taxon>Alphaproteobacteria</taxon>
        <taxon>Hyphomicrobiales</taxon>
        <taxon>Chelatococcaceae</taxon>
        <taxon>Pseudochelatococcus</taxon>
    </lineage>
</organism>
<dbReference type="PANTHER" id="PTHR13789">
    <property type="entry name" value="MONOOXYGENASE"/>
    <property type="match status" value="1"/>
</dbReference>
<dbReference type="PANTHER" id="PTHR13789:SF318">
    <property type="entry name" value="GERANYLGERANYL DIPHOSPHATE REDUCTASE"/>
    <property type="match status" value="1"/>
</dbReference>
<dbReference type="SUPFAM" id="SSF51905">
    <property type="entry name" value="FAD/NAD(P)-binding domain"/>
    <property type="match status" value="1"/>
</dbReference>
<comment type="caution">
    <text evidence="7">The sequence shown here is derived from an EMBL/GenBank/DDBJ whole genome shotgun (WGS) entry which is preliminary data.</text>
</comment>
<dbReference type="Pfam" id="PF01494">
    <property type="entry name" value="FAD_binding_3"/>
    <property type="match status" value="1"/>
</dbReference>
<evidence type="ECO:0000256" key="5">
    <source>
        <dbReference type="ARBA" id="ARBA00023033"/>
    </source>
</evidence>
<dbReference type="RefSeq" id="WP_166947754.1">
    <property type="nucleotide sequence ID" value="NZ_JAASQI010000001.1"/>
</dbReference>
<evidence type="ECO:0000313" key="8">
    <source>
        <dbReference type="Proteomes" id="UP001429580"/>
    </source>
</evidence>
<keyword evidence="2" id="KW-0285">Flavoprotein</keyword>
<evidence type="ECO:0000259" key="6">
    <source>
        <dbReference type="Pfam" id="PF01494"/>
    </source>
</evidence>
<gene>
    <name evidence="7" type="ORF">FHS82_000167</name>
</gene>
<name>A0ABX0UVR5_9HYPH</name>
<dbReference type="EC" id="1.14.13.1" evidence="7"/>
<dbReference type="Gene3D" id="3.50.50.60">
    <property type="entry name" value="FAD/NAD(P)-binding domain"/>
    <property type="match status" value="1"/>
</dbReference>
<keyword evidence="3" id="KW-0274">FAD</keyword>
<dbReference type="PRINTS" id="PR00420">
    <property type="entry name" value="RNGMNOXGNASE"/>
</dbReference>
<evidence type="ECO:0000256" key="4">
    <source>
        <dbReference type="ARBA" id="ARBA00023002"/>
    </source>
</evidence>
<sequence length="401" mass="42974">MSISSEPIVVAGAGIGGLTAALQLARQGMSVTVLEKRTALVEAGAGIQLSPNASRVLVSLGFGAAIGRRAVAPEQLSIRRLGDGRRLATMPLGAAIRTRHGAPYWVILRADLHGVLLDAARAEPGIRLLVGKHVTGMAERDDHAEVQFETGNGTPQTLRTPLLIGADGVRSKLRSVIGDGDAPRFRNFEAWRCVIPRDSVPERLRAHDVVAWLGRNAHVVHYPVAGGGAWNLVVIVRSQSAAEGWGLPMEHGKLGAFLASIPAPALGDLRALLLGGENWRLWSLHDALPAVRWSTPHATLLGDAAHPVLPFLAQGGAMAIEDAAVLGEALAVHAGNTRAALAAYEEARYPRVRRVMEESRSNGRSFHFSGAIAVVRDLLLRHFGAEGLNRRYDWLYGWQPD</sequence>
<protein>
    <submittedName>
        <fullName evidence="7">Salicylate hydroxylase</fullName>
        <ecNumber evidence="7">1.14.13.1</ecNumber>
    </submittedName>
</protein>